<gene>
    <name evidence="1" type="ORF">METZ01_LOCUS372555</name>
</gene>
<sequence length="37" mass="3928">MTTVLVAGATGKTGRPLVEQLLALGHTVPNRTPNQRE</sequence>
<name>A0A382TE62_9ZZZZ</name>
<protein>
    <recommendedName>
        <fullName evidence="2">NAD(P)-binding domain-containing protein</fullName>
    </recommendedName>
</protein>
<dbReference type="AlphaFoldDB" id="A0A382TE62"/>
<dbReference type="Gene3D" id="3.40.50.720">
    <property type="entry name" value="NAD(P)-binding Rossmann-like Domain"/>
    <property type="match status" value="1"/>
</dbReference>
<dbReference type="InterPro" id="IPR036291">
    <property type="entry name" value="NAD(P)-bd_dom_sf"/>
</dbReference>
<evidence type="ECO:0008006" key="2">
    <source>
        <dbReference type="Google" id="ProtNLM"/>
    </source>
</evidence>
<dbReference type="SUPFAM" id="SSF51735">
    <property type="entry name" value="NAD(P)-binding Rossmann-fold domains"/>
    <property type="match status" value="1"/>
</dbReference>
<accession>A0A382TE62</accession>
<dbReference type="EMBL" id="UINC01135510">
    <property type="protein sequence ID" value="SVD19701.1"/>
    <property type="molecule type" value="Genomic_DNA"/>
</dbReference>
<proteinExistence type="predicted"/>
<reference evidence="1" key="1">
    <citation type="submission" date="2018-05" db="EMBL/GenBank/DDBJ databases">
        <authorList>
            <person name="Lanie J.A."/>
            <person name="Ng W.-L."/>
            <person name="Kazmierczak K.M."/>
            <person name="Andrzejewski T.M."/>
            <person name="Davidsen T.M."/>
            <person name="Wayne K.J."/>
            <person name="Tettelin H."/>
            <person name="Glass J.I."/>
            <person name="Rusch D."/>
            <person name="Podicherti R."/>
            <person name="Tsui H.-C.T."/>
            <person name="Winkler M.E."/>
        </authorList>
    </citation>
    <scope>NUCLEOTIDE SEQUENCE</scope>
</reference>
<organism evidence="1">
    <name type="scientific">marine metagenome</name>
    <dbReference type="NCBI Taxonomy" id="408172"/>
    <lineage>
        <taxon>unclassified sequences</taxon>
        <taxon>metagenomes</taxon>
        <taxon>ecological metagenomes</taxon>
    </lineage>
</organism>
<evidence type="ECO:0000313" key="1">
    <source>
        <dbReference type="EMBL" id="SVD19701.1"/>
    </source>
</evidence>